<name>A0A1M4YF26_9BACT</name>
<evidence type="ECO:0000313" key="1">
    <source>
        <dbReference type="EMBL" id="SHF04339.1"/>
    </source>
</evidence>
<gene>
    <name evidence="1" type="ORF">SAMN05444008_104259</name>
</gene>
<proteinExistence type="predicted"/>
<dbReference type="EMBL" id="FQUO01000004">
    <property type="protein sequence ID" value="SHF04339.1"/>
    <property type="molecule type" value="Genomic_DNA"/>
</dbReference>
<dbReference type="AlphaFoldDB" id="A0A1M4YF26"/>
<sequence>MGKGERDKQAYLKFHVYKKTTEHFNTEKYGEGYWIKRVGSVLTKRVVSVTKPAYKN</sequence>
<reference evidence="1 2" key="1">
    <citation type="submission" date="2016-11" db="EMBL/GenBank/DDBJ databases">
        <authorList>
            <person name="Jaros S."/>
            <person name="Januszkiewicz K."/>
            <person name="Wedrychowicz H."/>
        </authorList>
    </citation>
    <scope>NUCLEOTIDE SEQUENCE [LARGE SCALE GENOMIC DNA]</scope>
    <source>
        <strain evidence="1 2">DSM 26897</strain>
    </source>
</reference>
<dbReference type="Proteomes" id="UP000184368">
    <property type="component" value="Unassembled WGS sequence"/>
</dbReference>
<keyword evidence="2" id="KW-1185">Reference proteome</keyword>
<protein>
    <submittedName>
        <fullName evidence="1">Uncharacterized protein</fullName>
    </submittedName>
</protein>
<evidence type="ECO:0000313" key="2">
    <source>
        <dbReference type="Proteomes" id="UP000184368"/>
    </source>
</evidence>
<organism evidence="1 2">
    <name type="scientific">Cnuella takakiae</name>
    <dbReference type="NCBI Taxonomy" id="1302690"/>
    <lineage>
        <taxon>Bacteria</taxon>
        <taxon>Pseudomonadati</taxon>
        <taxon>Bacteroidota</taxon>
        <taxon>Chitinophagia</taxon>
        <taxon>Chitinophagales</taxon>
        <taxon>Chitinophagaceae</taxon>
        <taxon>Cnuella</taxon>
    </lineage>
</organism>
<accession>A0A1M4YF26</accession>